<accession>A0ABU4ZB44</accession>
<keyword evidence="2" id="KW-1185">Reference proteome</keyword>
<protein>
    <submittedName>
        <fullName evidence="1">Uncharacterized protein</fullName>
    </submittedName>
</protein>
<sequence>MRKRVYRHVLKHEEAIFNLYYPRSRQSLTIRALGAFVNCVDHGSAHMLRSGLWLENRRGDSAALGLDDLVTEKIELFDGSLEYLQVPGATV</sequence>
<name>A0ABU4ZB44_9HYPH</name>
<proteinExistence type="predicted"/>
<gene>
    <name evidence="1" type="ORF">RFN29_26875</name>
</gene>
<reference evidence="1 2" key="1">
    <citation type="submission" date="2023-08" db="EMBL/GenBank/DDBJ databases">
        <title>Implementing the SeqCode for naming new Mesorhizobium species isolated from Vachellia karroo root nodules.</title>
        <authorList>
            <person name="Van Lill M."/>
        </authorList>
    </citation>
    <scope>NUCLEOTIDE SEQUENCE [LARGE SCALE GENOMIC DNA]</scope>
    <source>
        <strain evidence="1 2">VK22B</strain>
    </source>
</reference>
<evidence type="ECO:0000313" key="2">
    <source>
        <dbReference type="Proteomes" id="UP001271249"/>
    </source>
</evidence>
<dbReference type="EMBL" id="JAVIJC010000035">
    <property type="protein sequence ID" value="MDX8495187.1"/>
    <property type="molecule type" value="Genomic_DNA"/>
</dbReference>
<evidence type="ECO:0000313" key="1">
    <source>
        <dbReference type="EMBL" id="MDX8495187.1"/>
    </source>
</evidence>
<dbReference type="Proteomes" id="UP001271249">
    <property type="component" value="Unassembled WGS sequence"/>
</dbReference>
<dbReference type="RefSeq" id="WP_320228974.1">
    <property type="nucleotide sequence ID" value="NZ_JAVIJC010000035.1"/>
</dbReference>
<organism evidence="1 2">
    <name type="scientific">Mesorhizobium captivum</name>
    <dbReference type="NCBI Taxonomy" id="3072319"/>
    <lineage>
        <taxon>Bacteria</taxon>
        <taxon>Pseudomonadati</taxon>
        <taxon>Pseudomonadota</taxon>
        <taxon>Alphaproteobacteria</taxon>
        <taxon>Hyphomicrobiales</taxon>
        <taxon>Phyllobacteriaceae</taxon>
        <taxon>Mesorhizobium</taxon>
    </lineage>
</organism>
<comment type="caution">
    <text evidence="1">The sequence shown here is derived from an EMBL/GenBank/DDBJ whole genome shotgun (WGS) entry which is preliminary data.</text>
</comment>